<gene>
    <name evidence="11" type="primary">flgM</name>
    <name evidence="11" type="ORF">GCM10007067_29000</name>
</gene>
<comment type="similarity">
    <text evidence="1">Belongs to the FlgM family.</text>
</comment>
<proteinExistence type="inferred from homology"/>
<dbReference type="InterPro" id="IPR031316">
    <property type="entry name" value="FlgM_C"/>
</dbReference>
<evidence type="ECO:0000256" key="6">
    <source>
        <dbReference type="ARBA" id="ARBA00023163"/>
    </source>
</evidence>
<keyword evidence="6" id="KW-0804">Transcription</keyword>
<dbReference type="RefSeq" id="WP_229792553.1">
    <property type="nucleotide sequence ID" value="NZ_BMYD01000006.1"/>
</dbReference>
<dbReference type="NCBIfam" id="TIGR03824">
    <property type="entry name" value="FlgM_jcvi"/>
    <property type="match status" value="1"/>
</dbReference>
<dbReference type="AlphaFoldDB" id="A0A918WAG3"/>
<evidence type="ECO:0000259" key="10">
    <source>
        <dbReference type="Pfam" id="PF04316"/>
    </source>
</evidence>
<reference evidence="11" key="2">
    <citation type="submission" date="2020-09" db="EMBL/GenBank/DDBJ databases">
        <authorList>
            <person name="Sun Q."/>
            <person name="Kim S."/>
        </authorList>
    </citation>
    <scope>NUCLEOTIDE SEQUENCE</scope>
    <source>
        <strain evidence="11">KCTC 23077</strain>
    </source>
</reference>
<protein>
    <recommendedName>
        <fullName evidence="2">Negative regulator of flagellin synthesis</fullName>
    </recommendedName>
    <alternativeName>
        <fullName evidence="8">Anti-sigma-28 factor</fullName>
    </alternativeName>
</protein>
<keyword evidence="11" id="KW-0969">Cilium</keyword>
<feature type="compositionally biased region" description="Low complexity" evidence="9">
    <location>
        <begin position="16"/>
        <end position="33"/>
    </location>
</feature>
<evidence type="ECO:0000256" key="5">
    <source>
        <dbReference type="ARBA" id="ARBA00023015"/>
    </source>
</evidence>
<dbReference type="InterPro" id="IPR035890">
    <property type="entry name" value="Anti-sigma-28_factor_FlgM_sf"/>
</dbReference>
<evidence type="ECO:0000313" key="11">
    <source>
        <dbReference type="EMBL" id="GHA89284.1"/>
    </source>
</evidence>
<comment type="function">
    <text evidence="7">Responsible for the coupling of flagellin expression to flagellar assembly by preventing expression of the flagellin genes when a component of the middle class of proteins is defective. It negatively regulates flagellar genes by inhibiting the activity of FliA by directly binding to FliA.</text>
</comment>
<organism evidence="11 12">
    <name type="scientific">Cognatilysobacter bugurensis</name>
    <dbReference type="NCBI Taxonomy" id="543356"/>
    <lineage>
        <taxon>Bacteria</taxon>
        <taxon>Pseudomonadati</taxon>
        <taxon>Pseudomonadota</taxon>
        <taxon>Gammaproteobacteria</taxon>
        <taxon>Lysobacterales</taxon>
        <taxon>Lysobacteraceae</taxon>
        <taxon>Cognatilysobacter</taxon>
    </lineage>
</organism>
<evidence type="ECO:0000313" key="12">
    <source>
        <dbReference type="Proteomes" id="UP000646426"/>
    </source>
</evidence>
<keyword evidence="3" id="KW-0678">Repressor</keyword>
<dbReference type="EMBL" id="BMYD01000006">
    <property type="protein sequence ID" value="GHA89284.1"/>
    <property type="molecule type" value="Genomic_DNA"/>
</dbReference>
<feature type="region of interest" description="Disordered" evidence="9">
    <location>
        <begin position="15"/>
        <end position="40"/>
    </location>
</feature>
<dbReference type="Pfam" id="PF04316">
    <property type="entry name" value="FlgM"/>
    <property type="match status" value="1"/>
</dbReference>
<dbReference type="GO" id="GO:0044781">
    <property type="term" value="P:bacterial-type flagellum organization"/>
    <property type="evidence" value="ECO:0007669"/>
    <property type="project" value="UniProtKB-KW"/>
</dbReference>
<dbReference type="InterPro" id="IPR007412">
    <property type="entry name" value="FlgM"/>
</dbReference>
<keyword evidence="12" id="KW-1185">Reference proteome</keyword>
<evidence type="ECO:0000256" key="8">
    <source>
        <dbReference type="ARBA" id="ARBA00030117"/>
    </source>
</evidence>
<dbReference type="Proteomes" id="UP000646426">
    <property type="component" value="Unassembled WGS sequence"/>
</dbReference>
<feature type="domain" description="Anti-sigma-28 factor FlgM C-terminal" evidence="10">
    <location>
        <begin position="42"/>
        <end position="97"/>
    </location>
</feature>
<evidence type="ECO:0000256" key="2">
    <source>
        <dbReference type="ARBA" id="ARBA00017823"/>
    </source>
</evidence>
<evidence type="ECO:0000256" key="4">
    <source>
        <dbReference type="ARBA" id="ARBA00022795"/>
    </source>
</evidence>
<keyword evidence="11" id="KW-0966">Cell projection</keyword>
<evidence type="ECO:0000256" key="1">
    <source>
        <dbReference type="ARBA" id="ARBA00005322"/>
    </source>
</evidence>
<comment type="caution">
    <text evidence="11">The sequence shown here is derived from an EMBL/GenBank/DDBJ whole genome shotgun (WGS) entry which is preliminary data.</text>
</comment>
<dbReference type="GO" id="GO:0045892">
    <property type="term" value="P:negative regulation of DNA-templated transcription"/>
    <property type="evidence" value="ECO:0007669"/>
    <property type="project" value="InterPro"/>
</dbReference>
<sequence>MTKIDGAAAPMRMVETGSAAAAQSARAGATRSAPVAATPEADSLRLTGEATGLQTLARDLGAAPAGIDMDRVNAVRASIADGSYRIDSQAIANRMLDLERALS</sequence>
<name>A0A918WAG3_9GAMM</name>
<reference evidence="11" key="1">
    <citation type="journal article" date="2014" name="Int. J. Syst. Evol. Microbiol.">
        <title>Complete genome sequence of Corynebacterium casei LMG S-19264T (=DSM 44701T), isolated from a smear-ripened cheese.</title>
        <authorList>
            <consortium name="US DOE Joint Genome Institute (JGI-PGF)"/>
            <person name="Walter F."/>
            <person name="Albersmeier A."/>
            <person name="Kalinowski J."/>
            <person name="Ruckert C."/>
        </authorList>
    </citation>
    <scope>NUCLEOTIDE SEQUENCE</scope>
    <source>
        <strain evidence="11">KCTC 23077</strain>
    </source>
</reference>
<dbReference type="SUPFAM" id="SSF101498">
    <property type="entry name" value="Anti-sigma factor FlgM"/>
    <property type="match status" value="1"/>
</dbReference>
<keyword evidence="5" id="KW-0805">Transcription regulation</keyword>
<keyword evidence="11" id="KW-0282">Flagellum</keyword>
<accession>A0A918WAG3</accession>
<keyword evidence="4" id="KW-1005">Bacterial flagellum biogenesis</keyword>
<evidence type="ECO:0000256" key="9">
    <source>
        <dbReference type="SAM" id="MobiDB-lite"/>
    </source>
</evidence>
<evidence type="ECO:0000256" key="3">
    <source>
        <dbReference type="ARBA" id="ARBA00022491"/>
    </source>
</evidence>
<evidence type="ECO:0000256" key="7">
    <source>
        <dbReference type="ARBA" id="ARBA00024739"/>
    </source>
</evidence>